<name>A0A9P1M9H7_9PEZI</name>
<dbReference type="PANTHER" id="PTHR43806">
    <property type="entry name" value="PEPTIDASE S8"/>
    <property type="match status" value="1"/>
</dbReference>
<accession>A0A9P1M9H7</accession>
<evidence type="ECO:0000259" key="7">
    <source>
        <dbReference type="Pfam" id="PF24476"/>
    </source>
</evidence>
<keyword evidence="2" id="KW-0645">Protease</keyword>
<dbReference type="SUPFAM" id="SSF52743">
    <property type="entry name" value="Subtilisin-like"/>
    <property type="match status" value="1"/>
</dbReference>
<comment type="caution">
    <text evidence="8">The sequence shown here is derived from an EMBL/GenBank/DDBJ whole genome shotgun (WGS) entry which is preliminary data.</text>
</comment>
<proteinExistence type="inferred from homology"/>
<dbReference type="Pfam" id="PF24476">
    <property type="entry name" value="DUF7580"/>
    <property type="match status" value="1"/>
</dbReference>
<dbReference type="Gene3D" id="3.40.50.200">
    <property type="entry name" value="Peptidase S8/S53 domain"/>
    <property type="match status" value="1"/>
</dbReference>
<evidence type="ECO:0000256" key="4">
    <source>
        <dbReference type="ARBA" id="ARBA00022825"/>
    </source>
</evidence>
<keyword evidence="9" id="KW-1185">Reference proteome</keyword>
<evidence type="ECO:0000313" key="8">
    <source>
        <dbReference type="EMBL" id="CAI4213299.1"/>
    </source>
</evidence>
<dbReference type="PROSITE" id="PS00136">
    <property type="entry name" value="SUBTILASE_ASP"/>
    <property type="match status" value="1"/>
</dbReference>
<dbReference type="PANTHER" id="PTHR43806:SF11">
    <property type="entry name" value="CEREVISIN-RELATED"/>
    <property type="match status" value="1"/>
</dbReference>
<organism evidence="8 9">
    <name type="scientific">Parascedosporium putredinis</name>
    <dbReference type="NCBI Taxonomy" id="1442378"/>
    <lineage>
        <taxon>Eukaryota</taxon>
        <taxon>Fungi</taxon>
        <taxon>Dikarya</taxon>
        <taxon>Ascomycota</taxon>
        <taxon>Pezizomycotina</taxon>
        <taxon>Sordariomycetes</taxon>
        <taxon>Hypocreomycetidae</taxon>
        <taxon>Microascales</taxon>
        <taxon>Microascaceae</taxon>
        <taxon>Parascedosporium</taxon>
    </lineage>
</organism>
<dbReference type="Proteomes" id="UP000838763">
    <property type="component" value="Unassembled WGS sequence"/>
</dbReference>
<evidence type="ECO:0000256" key="1">
    <source>
        <dbReference type="ARBA" id="ARBA00011073"/>
    </source>
</evidence>
<dbReference type="OrthoDB" id="206201at2759"/>
<evidence type="ECO:0000256" key="3">
    <source>
        <dbReference type="ARBA" id="ARBA00022801"/>
    </source>
</evidence>
<comment type="caution">
    <text evidence="5">Lacks conserved residue(s) required for the propagation of feature annotation.</text>
</comment>
<keyword evidence="3" id="KW-0378">Hydrolase</keyword>
<dbReference type="GO" id="GO:0006508">
    <property type="term" value="P:proteolysis"/>
    <property type="evidence" value="ECO:0007669"/>
    <property type="project" value="UniProtKB-KW"/>
</dbReference>
<evidence type="ECO:0000256" key="5">
    <source>
        <dbReference type="PROSITE-ProRule" id="PRU01240"/>
    </source>
</evidence>
<dbReference type="InterPro" id="IPR056002">
    <property type="entry name" value="DUF7580"/>
</dbReference>
<dbReference type="PROSITE" id="PS51892">
    <property type="entry name" value="SUBTILASE"/>
    <property type="match status" value="1"/>
</dbReference>
<comment type="similarity">
    <text evidence="1 5">Belongs to the peptidase S8 family.</text>
</comment>
<protein>
    <recommendedName>
        <fullName evidence="10">Peptidase S8/S53 domain-containing protein</fullName>
    </recommendedName>
</protein>
<feature type="domain" description="Peptidase S8/S53" evidence="6">
    <location>
        <begin position="637"/>
        <end position="875"/>
    </location>
</feature>
<dbReference type="EMBL" id="CALLCH030000007">
    <property type="protein sequence ID" value="CAI4213299.1"/>
    <property type="molecule type" value="Genomic_DNA"/>
</dbReference>
<evidence type="ECO:0000313" key="9">
    <source>
        <dbReference type="Proteomes" id="UP000838763"/>
    </source>
</evidence>
<dbReference type="CDD" id="cd00306">
    <property type="entry name" value="Peptidases_S8_S53"/>
    <property type="match status" value="1"/>
</dbReference>
<dbReference type="InterPro" id="IPR036852">
    <property type="entry name" value="Peptidase_S8/S53_dom_sf"/>
</dbReference>
<dbReference type="Pfam" id="PF00082">
    <property type="entry name" value="Peptidase_S8"/>
    <property type="match status" value="1"/>
</dbReference>
<evidence type="ECO:0000259" key="6">
    <source>
        <dbReference type="Pfam" id="PF00082"/>
    </source>
</evidence>
<reference evidence="8" key="1">
    <citation type="submission" date="2022-11" db="EMBL/GenBank/DDBJ databases">
        <authorList>
            <person name="Scott C."/>
            <person name="Bruce N."/>
        </authorList>
    </citation>
    <scope>NUCLEOTIDE SEQUENCE</scope>
</reference>
<dbReference type="AlphaFoldDB" id="A0A9P1M9H7"/>
<dbReference type="InterPro" id="IPR023827">
    <property type="entry name" value="Peptidase_S8_Asp-AS"/>
</dbReference>
<gene>
    <name evidence="8" type="ORF">PPNO1_LOCUS3047</name>
</gene>
<evidence type="ECO:0000256" key="2">
    <source>
        <dbReference type="ARBA" id="ARBA00022670"/>
    </source>
</evidence>
<evidence type="ECO:0008006" key="10">
    <source>
        <dbReference type="Google" id="ProtNLM"/>
    </source>
</evidence>
<dbReference type="InterPro" id="IPR050131">
    <property type="entry name" value="Peptidase_S8_subtilisin-like"/>
</dbReference>
<keyword evidence="4" id="KW-0720">Serine protease</keyword>
<dbReference type="InterPro" id="IPR000209">
    <property type="entry name" value="Peptidase_S8/S53_dom"/>
</dbReference>
<feature type="domain" description="DUF7580" evidence="7">
    <location>
        <begin position="378"/>
        <end position="550"/>
    </location>
</feature>
<sequence length="888" mass="100434">MDAVALFRLTLLKPVFDDVQVIGEELNNFGNLFDAKIQTLLNIAKHIHIRNPEPKPDELVHQRSLSRHPAFKHLFFYRLLVLYEQVETSPGAVADPSMGFDKRVIRRLKAGVEFIRGKKGPAPPVPEDLLDLLLRALPKIRPLTNFLETKVAAKDQRRDYLTNIRSSAMALRIYLGTIRDRGEAQTLRYPCLEKLADCAYNFSMHPINFIQQGLISQSGFNREDVWKELEFELERLVDKLQKYGEDVKSYRNREINVRACQSAEEVCDFVEAVLRAVSCKCSTPQLREARLQVSTYQRLKSGRQQDDNAMTMPVLFKNSPTPATYEKDRYFRGNVALYREGLSHVGAAERSFDNNHLLHQVDLKTLFSRDSVAWSPLPQLILGVLLSYSLVYMCGEDKTHNVWGPRNIFLFQQGKEIPLRLFVGKPAQARVDLPHSDLLQFHGYPRVLELGAILLQIHLGQKIETFLGLKEDLKLGYDLPRQELNTLYLKVTQAFTKGKDRIESFAAREAIDVCLSNSWHPHPNYPLTIQEIRNTLLTKVVRPLEDELRKCFGNQSLESLDKEAEKHMITLHEPIEAPIPSGTRGLEMGLPLASNAAPLKANKKYRRHSMWNAWLDEFKIFRDEILRSGIDSDKHRRVRITIIDTGIDATHPLIKSGGWEYDDPNAEKRLFRDFATKNGQANGRDRGADQPVDEDGHGTFIAGIFMQMVPGVELSVARIGETLETIRCDDEIGEKLSQAIMYATEKWKTDIISISLGTDRVLSKVGDALDCALKNDVVVFASAGNSGNNKGIAYPASADRVFKIFAVTADGLAAGFSPRFLQRRPLYQPTVTTPMVAIFCRPGLATWLNKAAQLSAMSFTARKTDWVWMVDVAVPCRGLPSLPPLPHQ</sequence>
<dbReference type="GO" id="GO:0004252">
    <property type="term" value="F:serine-type endopeptidase activity"/>
    <property type="evidence" value="ECO:0007669"/>
    <property type="project" value="InterPro"/>
</dbReference>